<dbReference type="PANTHER" id="PTHR21301:SF12">
    <property type="match status" value="1"/>
</dbReference>
<evidence type="ECO:0000313" key="1">
    <source>
        <dbReference type="EMBL" id="CAJ0935852.1"/>
    </source>
</evidence>
<accession>A0ABN9LBN2</accession>
<comment type="caution">
    <text evidence="1">The sequence shown here is derived from an EMBL/GenBank/DDBJ whole genome shotgun (WGS) entry which is preliminary data.</text>
</comment>
<reference evidence="1" key="1">
    <citation type="submission" date="2023-07" db="EMBL/GenBank/DDBJ databases">
        <authorList>
            <person name="Stuckert A."/>
        </authorList>
    </citation>
    <scope>NUCLEOTIDE SEQUENCE</scope>
</reference>
<dbReference type="EMBL" id="CAUEEQ010011880">
    <property type="protein sequence ID" value="CAJ0935852.1"/>
    <property type="molecule type" value="Genomic_DNA"/>
</dbReference>
<proteinExistence type="predicted"/>
<sequence length="263" mass="29861">MCGSPPPVLVCVAPLIDYLLNLVLRENFFLFEDDFFVQTCGTAMGSNVAPAYANLYMDHFEREQDRRYSACAGSSAHFRSHDRPERYHPLHISATEHALASPHIARSHDRLGSFINAELWHFTLSLFTAGTQVCVGLLHFTTNACPPYLDKGTWTRTLYLTPRSIYRSKWGVQYYNCEPAFIWARDHIYDTAQLFFLFPPGHSKKTLEGYYLTLGPDYTYRTVTGFLPAGLRGLAVRWQAFAILLVCDIVIKATKLAETSIFA</sequence>
<dbReference type="PANTHER" id="PTHR21301">
    <property type="entry name" value="REVERSE TRANSCRIPTASE"/>
    <property type="match status" value="1"/>
</dbReference>
<name>A0ABN9LBN2_9NEOB</name>
<dbReference type="Proteomes" id="UP001176940">
    <property type="component" value="Unassembled WGS sequence"/>
</dbReference>
<organism evidence="1 2">
    <name type="scientific">Ranitomeya imitator</name>
    <name type="common">mimic poison frog</name>
    <dbReference type="NCBI Taxonomy" id="111125"/>
    <lineage>
        <taxon>Eukaryota</taxon>
        <taxon>Metazoa</taxon>
        <taxon>Chordata</taxon>
        <taxon>Craniata</taxon>
        <taxon>Vertebrata</taxon>
        <taxon>Euteleostomi</taxon>
        <taxon>Amphibia</taxon>
        <taxon>Batrachia</taxon>
        <taxon>Anura</taxon>
        <taxon>Neobatrachia</taxon>
        <taxon>Hyloidea</taxon>
        <taxon>Dendrobatidae</taxon>
        <taxon>Dendrobatinae</taxon>
        <taxon>Ranitomeya</taxon>
    </lineage>
</organism>
<gene>
    <name evidence="1" type="ORF">RIMI_LOCUS6558247</name>
</gene>
<keyword evidence="2" id="KW-1185">Reference proteome</keyword>
<protein>
    <submittedName>
        <fullName evidence="1">Uncharacterized protein</fullName>
    </submittedName>
</protein>
<evidence type="ECO:0000313" key="2">
    <source>
        <dbReference type="Proteomes" id="UP001176940"/>
    </source>
</evidence>